<comment type="caution">
    <text evidence="1">The sequence shown here is derived from an EMBL/GenBank/DDBJ whole genome shotgun (WGS) entry which is preliminary data.</text>
</comment>
<reference evidence="1" key="1">
    <citation type="submission" date="2022-08" db="EMBL/GenBank/DDBJ databases">
        <title>Genomic Encyclopedia of Type Strains, Phase III (KMG-III): the genomes of soil and plant-associated and newly described type strains.</title>
        <authorList>
            <person name="Whitman W."/>
        </authorList>
    </citation>
    <scope>NUCLEOTIDE SEQUENCE</scope>
    <source>
        <strain evidence="1">HMT 1</strain>
    </source>
</reference>
<dbReference type="Pfam" id="PF06167">
    <property type="entry name" value="Peptidase_M90"/>
    <property type="match status" value="1"/>
</dbReference>
<dbReference type="PANTHER" id="PTHR30164:SF2">
    <property type="entry name" value="PROTEIN MTFA"/>
    <property type="match status" value="1"/>
</dbReference>
<accession>A0AAE3L267</accession>
<sequence length="269" mass="30586">MPGTAMLAWLTRWRRRRVVRRKPLDAALWQQTLAGLPLLAGLEMDQKRELEYLTTLFLHDKSFEPVQGLVLTDADRYWIAAQACLPILGLGLEWYDGWRGIVIYPYDFVGGHAEIDDAGVVHEHDMLQTGESWQHGPVILSLPEVRNSGHCDGNNVIIHELAHKLDMLNGDANGYPPLHRNMPSEIWSRVFQAAYDDLGERVDSRIRVSIDAYATESPAECFAVFSEYFFSLPGLLQAEYPQVYEQLALFYRQQPLQRLQSAARSSASD</sequence>
<dbReference type="AlphaFoldDB" id="A0AAE3L267"/>
<dbReference type="GO" id="GO:0004177">
    <property type="term" value="F:aminopeptidase activity"/>
    <property type="evidence" value="ECO:0007669"/>
    <property type="project" value="TreeGrafter"/>
</dbReference>
<dbReference type="RefSeq" id="WP_259056090.1">
    <property type="nucleotide sequence ID" value="NZ_JANUCT010000015.1"/>
</dbReference>
<protein>
    <submittedName>
        <fullName evidence="1">Mlc titration factor MtfA (PtsG expression regulator)</fullName>
    </submittedName>
</protein>
<gene>
    <name evidence="1" type="ORF">J2T55_002064</name>
</gene>
<dbReference type="InterPro" id="IPR010384">
    <property type="entry name" value="MtfA_fam"/>
</dbReference>
<dbReference type="FunFam" id="3.40.390.10:FF:000012">
    <property type="entry name" value="Protein MtfA"/>
    <property type="match status" value="1"/>
</dbReference>
<dbReference type="GO" id="GO:0008237">
    <property type="term" value="F:metallopeptidase activity"/>
    <property type="evidence" value="ECO:0007669"/>
    <property type="project" value="InterPro"/>
</dbReference>
<dbReference type="PANTHER" id="PTHR30164">
    <property type="entry name" value="MTFA PEPTIDASE"/>
    <property type="match status" value="1"/>
</dbReference>
<name>A0AAE3L267_9GAMM</name>
<dbReference type="SUPFAM" id="SSF55486">
    <property type="entry name" value="Metalloproteases ('zincins'), catalytic domain"/>
    <property type="match status" value="1"/>
</dbReference>
<dbReference type="InterPro" id="IPR024079">
    <property type="entry name" value="MetalloPept_cat_dom_sf"/>
</dbReference>
<evidence type="ECO:0000313" key="2">
    <source>
        <dbReference type="Proteomes" id="UP001204445"/>
    </source>
</evidence>
<dbReference type="GO" id="GO:0005829">
    <property type="term" value="C:cytosol"/>
    <property type="evidence" value="ECO:0007669"/>
    <property type="project" value="TreeGrafter"/>
</dbReference>
<keyword evidence="2" id="KW-1185">Reference proteome</keyword>
<evidence type="ECO:0000313" key="1">
    <source>
        <dbReference type="EMBL" id="MCS3904031.1"/>
    </source>
</evidence>
<organism evidence="1 2">
    <name type="scientific">Methylohalomonas lacus</name>
    <dbReference type="NCBI Taxonomy" id="398773"/>
    <lineage>
        <taxon>Bacteria</taxon>
        <taxon>Pseudomonadati</taxon>
        <taxon>Pseudomonadota</taxon>
        <taxon>Gammaproteobacteria</taxon>
        <taxon>Methylohalomonadales</taxon>
        <taxon>Methylohalomonadaceae</taxon>
        <taxon>Methylohalomonas</taxon>
    </lineage>
</organism>
<dbReference type="EMBL" id="JANUCT010000015">
    <property type="protein sequence ID" value="MCS3904031.1"/>
    <property type="molecule type" value="Genomic_DNA"/>
</dbReference>
<dbReference type="InterPro" id="IPR042252">
    <property type="entry name" value="MtfA_N"/>
</dbReference>
<dbReference type="Gene3D" id="3.40.390.10">
    <property type="entry name" value="Collagenase (Catalytic Domain)"/>
    <property type="match status" value="1"/>
</dbReference>
<dbReference type="CDD" id="cd20169">
    <property type="entry name" value="Peptidase_M90_mtfA"/>
    <property type="match status" value="1"/>
</dbReference>
<dbReference type="Gene3D" id="1.10.472.150">
    <property type="entry name" value="Glucose-regulated metallo-peptidase M90, N-terminal domain"/>
    <property type="match status" value="1"/>
</dbReference>
<dbReference type="Proteomes" id="UP001204445">
    <property type="component" value="Unassembled WGS sequence"/>
</dbReference>
<proteinExistence type="predicted"/>